<organism evidence="1">
    <name type="scientific">Cacopsylla melanoneura</name>
    <dbReference type="NCBI Taxonomy" id="428564"/>
    <lineage>
        <taxon>Eukaryota</taxon>
        <taxon>Metazoa</taxon>
        <taxon>Ecdysozoa</taxon>
        <taxon>Arthropoda</taxon>
        <taxon>Hexapoda</taxon>
        <taxon>Insecta</taxon>
        <taxon>Pterygota</taxon>
        <taxon>Neoptera</taxon>
        <taxon>Paraneoptera</taxon>
        <taxon>Hemiptera</taxon>
        <taxon>Sternorrhyncha</taxon>
        <taxon>Psylloidea</taxon>
        <taxon>Psyllidae</taxon>
        <taxon>Psyllinae</taxon>
        <taxon>Cacopsylla</taxon>
    </lineage>
</organism>
<evidence type="ECO:0000313" key="1">
    <source>
        <dbReference type="EMBL" id="CAG6641481.1"/>
    </source>
</evidence>
<name>A0A8D8R046_9HEMI</name>
<reference evidence="1" key="1">
    <citation type="submission" date="2021-05" db="EMBL/GenBank/DDBJ databases">
        <authorList>
            <person name="Alioto T."/>
            <person name="Alioto T."/>
            <person name="Gomez Garrido J."/>
        </authorList>
    </citation>
    <scope>NUCLEOTIDE SEQUENCE</scope>
</reference>
<dbReference type="EMBL" id="HBUF01665799">
    <property type="protein sequence ID" value="CAG6789590.1"/>
    <property type="molecule type" value="Transcribed_RNA"/>
</dbReference>
<dbReference type="EMBL" id="HBUF01117595">
    <property type="protein sequence ID" value="CAG6641481.1"/>
    <property type="molecule type" value="Transcribed_RNA"/>
</dbReference>
<proteinExistence type="predicted"/>
<protein>
    <submittedName>
        <fullName evidence="1">Uncharacterized protein</fullName>
    </submittedName>
</protein>
<dbReference type="EMBL" id="HBUF01453412">
    <property type="protein sequence ID" value="CAG6743762.1"/>
    <property type="molecule type" value="Transcribed_RNA"/>
</dbReference>
<accession>A0A8D8R046</accession>
<sequence length="119" mass="12901">MLMIWGTGEGLSTLSIPSPRGEPPVRMAVKIFSPTLRRLAQGEAGCSVSITSDLLGPTCVVAVGLKIIVINMVRMLLQEKPPLGIKLSEIWLVLTSSKSFRSSRGTFFTLFGFSANFRS</sequence>
<dbReference type="AlphaFoldDB" id="A0A8D8R046"/>